<reference evidence="1" key="1">
    <citation type="journal article" name="BMC Genomics">
        <title>Long-read sequencing and de novo genome assembly of marine medaka (Oryzias melastigma).</title>
        <authorList>
            <person name="Liang P."/>
            <person name="Saqib H.S.A."/>
            <person name="Ni X."/>
            <person name="Shen Y."/>
        </authorList>
    </citation>
    <scope>NUCLEOTIDE SEQUENCE</scope>
    <source>
        <strain evidence="1">Bigg-433</strain>
    </source>
</reference>
<accession>A0A834C3Q4</accession>
<name>A0A834C3Q4_ORYME</name>
<gene>
    <name evidence="1" type="ORF">FQA47_008517</name>
</gene>
<organism evidence="1 2">
    <name type="scientific">Oryzias melastigma</name>
    <name type="common">Marine medaka</name>
    <dbReference type="NCBI Taxonomy" id="30732"/>
    <lineage>
        <taxon>Eukaryota</taxon>
        <taxon>Metazoa</taxon>
        <taxon>Chordata</taxon>
        <taxon>Craniata</taxon>
        <taxon>Vertebrata</taxon>
        <taxon>Euteleostomi</taxon>
        <taxon>Actinopterygii</taxon>
        <taxon>Neopterygii</taxon>
        <taxon>Teleostei</taxon>
        <taxon>Neoteleostei</taxon>
        <taxon>Acanthomorphata</taxon>
        <taxon>Ovalentaria</taxon>
        <taxon>Atherinomorphae</taxon>
        <taxon>Beloniformes</taxon>
        <taxon>Adrianichthyidae</taxon>
        <taxon>Oryziinae</taxon>
        <taxon>Oryzias</taxon>
    </lineage>
</organism>
<protein>
    <submittedName>
        <fullName evidence="1">Uncharacterized protein</fullName>
    </submittedName>
</protein>
<comment type="caution">
    <text evidence="1">The sequence shown here is derived from an EMBL/GenBank/DDBJ whole genome shotgun (WGS) entry which is preliminary data.</text>
</comment>
<dbReference type="AlphaFoldDB" id="A0A834C3Q4"/>
<sequence length="66" mass="7702">MQAPSQNSPLCAYQPSGRLRAPEQLHHATRVLRRVSVRHRNFPEVTEELRFRQLPSSRHKPEFAAK</sequence>
<evidence type="ECO:0000313" key="1">
    <source>
        <dbReference type="EMBL" id="KAF6720714.1"/>
    </source>
</evidence>
<dbReference type="EMBL" id="WKFB01000515">
    <property type="protein sequence ID" value="KAF6720714.1"/>
    <property type="molecule type" value="Genomic_DNA"/>
</dbReference>
<proteinExistence type="predicted"/>
<evidence type="ECO:0000313" key="2">
    <source>
        <dbReference type="Proteomes" id="UP000646548"/>
    </source>
</evidence>
<dbReference type="Proteomes" id="UP000646548">
    <property type="component" value="Unassembled WGS sequence"/>
</dbReference>